<feature type="region of interest" description="Disordered" evidence="1">
    <location>
        <begin position="98"/>
        <end position="121"/>
    </location>
</feature>
<dbReference type="EMBL" id="JARAOO010000003">
    <property type="protein sequence ID" value="KAJ7975583.1"/>
    <property type="molecule type" value="Genomic_DNA"/>
</dbReference>
<sequence length="146" mass="16501">MEEKKSAENSKRRQVREPPSVPFLWEVQPGIPIKNWKPEVSPVIQVPAPPVKLIASVPFIWEEKPGKPLPCFTEQQVESVSPIHTSKAYLSNITPAYSFPWDKSDGDNDKEGSSDGVYDDGGYSYDKEWASQLDLDTLSWETDESF</sequence>
<feature type="compositionally biased region" description="Basic and acidic residues" evidence="1">
    <location>
        <begin position="102"/>
        <end position="113"/>
    </location>
</feature>
<evidence type="ECO:0000313" key="3">
    <source>
        <dbReference type="Proteomes" id="UP001163823"/>
    </source>
</evidence>
<reference evidence="2" key="1">
    <citation type="journal article" date="2023" name="Science">
        <title>Elucidation of the pathway for biosynthesis of saponin adjuvants from the soapbark tree.</title>
        <authorList>
            <person name="Reed J."/>
            <person name="Orme A."/>
            <person name="El-Demerdash A."/>
            <person name="Owen C."/>
            <person name="Martin L.B.B."/>
            <person name="Misra R.C."/>
            <person name="Kikuchi S."/>
            <person name="Rejzek M."/>
            <person name="Martin A.C."/>
            <person name="Harkess A."/>
            <person name="Leebens-Mack J."/>
            <person name="Louveau T."/>
            <person name="Stephenson M.J."/>
            <person name="Osbourn A."/>
        </authorList>
    </citation>
    <scope>NUCLEOTIDE SEQUENCE</scope>
    <source>
        <strain evidence="2">S10</strain>
    </source>
</reference>
<dbReference type="KEGG" id="qsa:O6P43_005487"/>
<dbReference type="PANTHER" id="PTHR37767:SF1">
    <property type="entry name" value="HYDROXYPROLINE-RICH GLYCOPROTEIN FAMILY PROTEIN"/>
    <property type="match status" value="1"/>
</dbReference>
<accession>A0AAD7Q683</accession>
<evidence type="ECO:0000313" key="2">
    <source>
        <dbReference type="EMBL" id="KAJ7975584.1"/>
    </source>
</evidence>
<organism evidence="2 3">
    <name type="scientific">Quillaja saponaria</name>
    <name type="common">Soap bark tree</name>
    <dbReference type="NCBI Taxonomy" id="32244"/>
    <lineage>
        <taxon>Eukaryota</taxon>
        <taxon>Viridiplantae</taxon>
        <taxon>Streptophyta</taxon>
        <taxon>Embryophyta</taxon>
        <taxon>Tracheophyta</taxon>
        <taxon>Spermatophyta</taxon>
        <taxon>Magnoliopsida</taxon>
        <taxon>eudicotyledons</taxon>
        <taxon>Gunneridae</taxon>
        <taxon>Pentapetalae</taxon>
        <taxon>rosids</taxon>
        <taxon>fabids</taxon>
        <taxon>Fabales</taxon>
        <taxon>Quillajaceae</taxon>
        <taxon>Quillaja</taxon>
    </lineage>
</organism>
<dbReference type="Proteomes" id="UP001163823">
    <property type="component" value="Chromosome 3"/>
</dbReference>
<protein>
    <submittedName>
        <fullName evidence="2">Hydroxyproline-rich glycoprotein family protein</fullName>
    </submittedName>
</protein>
<dbReference type="EMBL" id="JARAOO010000003">
    <property type="protein sequence ID" value="KAJ7975584.1"/>
    <property type="molecule type" value="Genomic_DNA"/>
</dbReference>
<proteinExistence type="predicted"/>
<name>A0AAD7Q683_QUISA</name>
<keyword evidence="3" id="KW-1185">Reference proteome</keyword>
<gene>
    <name evidence="2" type="ORF">O6P43_005487</name>
</gene>
<dbReference type="Pfam" id="PF05097">
    <property type="entry name" value="DUF688"/>
    <property type="match status" value="2"/>
</dbReference>
<evidence type="ECO:0000256" key="1">
    <source>
        <dbReference type="SAM" id="MobiDB-lite"/>
    </source>
</evidence>
<dbReference type="AlphaFoldDB" id="A0AAD7Q683"/>
<dbReference type="PANTHER" id="PTHR37767">
    <property type="entry name" value="HYDROXYPROLINE-RICH GLYCOPROTEIN FAMILY PROTEIN"/>
    <property type="match status" value="1"/>
</dbReference>
<dbReference type="InterPro" id="IPR007789">
    <property type="entry name" value="DUF688"/>
</dbReference>
<comment type="caution">
    <text evidence="2">The sequence shown here is derived from an EMBL/GenBank/DDBJ whole genome shotgun (WGS) entry which is preliminary data.</text>
</comment>